<dbReference type="CDD" id="cd03323">
    <property type="entry name" value="D-glucarate_dehydratase"/>
    <property type="match status" value="1"/>
</dbReference>
<dbReference type="InterPro" id="IPR029017">
    <property type="entry name" value="Enolase-like_N"/>
</dbReference>
<dbReference type="SFLD" id="SFLDF00005">
    <property type="entry name" value="glucarate_dehydratase"/>
    <property type="match status" value="1"/>
</dbReference>
<dbReference type="EMBL" id="WWCT01000028">
    <property type="protein sequence ID" value="MYN29912.1"/>
    <property type="molecule type" value="Genomic_DNA"/>
</dbReference>
<organism evidence="10 11">
    <name type="scientific">Duganella levis</name>
    <dbReference type="NCBI Taxonomy" id="2692169"/>
    <lineage>
        <taxon>Bacteria</taxon>
        <taxon>Pseudomonadati</taxon>
        <taxon>Pseudomonadota</taxon>
        <taxon>Betaproteobacteria</taxon>
        <taxon>Burkholderiales</taxon>
        <taxon>Oxalobacteraceae</taxon>
        <taxon>Telluria group</taxon>
        <taxon>Duganella</taxon>
    </lineage>
</organism>
<evidence type="ECO:0000313" key="11">
    <source>
        <dbReference type="Proteomes" id="UP000642144"/>
    </source>
</evidence>
<dbReference type="PANTHER" id="PTHR48080:SF4">
    <property type="entry name" value="GLUCARATE DEHYDRATASE"/>
    <property type="match status" value="1"/>
</dbReference>
<dbReference type="SMART" id="SM00922">
    <property type="entry name" value="MR_MLE"/>
    <property type="match status" value="1"/>
</dbReference>
<name>A0ABW9W749_9BURK</name>
<proteinExistence type="inferred from homology"/>
<dbReference type="EC" id="4.2.1.40" evidence="5"/>
<feature type="domain" description="Mandelate racemase/muconate lactonizing enzyme C-terminal" evidence="9">
    <location>
        <begin position="190"/>
        <end position="290"/>
    </location>
</feature>
<dbReference type="RefSeq" id="WP_161057635.1">
    <property type="nucleotide sequence ID" value="NZ_WWCT01000028.1"/>
</dbReference>
<keyword evidence="8" id="KW-0456">Lyase</keyword>
<protein>
    <recommendedName>
        <fullName evidence="5">glucarate dehydratase</fullName>
        <ecNumber evidence="5">4.2.1.40</ecNumber>
    </recommendedName>
</protein>
<dbReference type="Pfam" id="PF13378">
    <property type="entry name" value="MR_MLE_C"/>
    <property type="match status" value="1"/>
</dbReference>
<keyword evidence="6" id="KW-0479">Metal-binding</keyword>
<comment type="cofactor">
    <cofactor evidence="2">
        <name>Mg(2+)</name>
        <dbReference type="ChEBI" id="CHEBI:18420"/>
    </cofactor>
</comment>
<evidence type="ECO:0000259" key="9">
    <source>
        <dbReference type="SMART" id="SM00922"/>
    </source>
</evidence>
<dbReference type="SFLD" id="SFLDG00055">
    <property type="entry name" value="glucarate_dehydratase"/>
    <property type="match status" value="1"/>
</dbReference>
<gene>
    <name evidence="10" type="ORF">GTP69_26240</name>
</gene>
<evidence type="ECO:0000256" key="5">
    <source>
        <dbReference type="ARBA" id="ARBA00011973"/>
    </source>
</evidence>
<dbReference type="InterPro" id="IPR034593">
    <property type="entry name" value="DgoD-like"/>
</dbReference>
<comment type="caution">
    <text evidence="10">The sequence shown here is derived from an EMBL/GenBank/DDBJ whole genome shotgun (WGS) entry which is preliminary data.</text>
</comment>
<evidence type="ECO:0000256" key="8">
    <source>
        <dbReference type="ARBA" id="ARBA00023239"/>
    </source>
</evidence>
<dbReference type="Gene3D" id="3.20.20.120">
    <property type="entry name" value="Enolase-like C-terminal domain"/>
    <property type="match status" value="1"/>
</dbReference>
<keyword evidence="7" id="KW-0460">Magnesium</keyword>
<reference evidence="10 11" key="1">
    <citation type="submission" date="2019-12" db="EMBL/GenBank/DDBJ databases">
        <title>Novel species isolated from a subtropical stream in China.</title>
        <authorList>
            <person name="Lu H."/>
        </authorList>
    </citation>
    <scope>NUCLEOTIDE SEQUENCE [LARGE SCALE GENOMIC DNA]</scope>
    <source>
        <strain evidence="10 11">CY42W</strain>
    </source>
</reference>
<dbReference type="InterPro" id="IPR013342">
    <property type="entry name" value="Mandelate_racemase_C"/>
</dbReference>
<comment type="pathway">
    <text evidence="3">Carbohydrate acid metabolism; D-glucarate degradation; 2,5-dioxopentanoate from D-glucarate: step 1/2.</text>
</comment>
<dbReference type="InterPro" id="IPR036849">
    <property type="entry name" value="Enolase-like_C_sf"/>
</dbReference>
<evidence type="ECO:0000256" key="3">
    <source>
        <dbReference type="ARBA" id="ARBA00005183"/>
    </source>
</evidence>
<dbReference type="PANTHER" id="PTHR48080">
    <property type="entry name" value="D-GALACTONATE DEHYDRATASE-RELATED"/>
    <property type="match status" value="1"/>
</dbReference>
<comment type="similarity">
    <text evidence="4">Belongs to the mandelate racemase/muconate lactonizing enzyme family. GlucD subfamily.</text>
</comment>
<evidence type="ECO:0000256" key="7">
    <source>
        <dbReference type="ARBA" id="ARBA00022842"/>
    </source>
</evidence>
<dbReference type="InterPro" id="IPR029065">
    <property type="entry name" value="Enolase_C-like"/>
</dbReference>
<keyword evidence="11" id="KW-1185">Reference proteome</keyword>
<evidence type="ECO:0000256" key="6">
    <source>
        <dbReference type="ARBA" id="ARBA00022723"/>
    </source>
</evidence>
<dbReference type="SFLD" id="SFLDS00001">
    <property type="entry name" value="Enolase"/>
    <property type="match status" value="1"/>
</dbReference>
<accession>A0ABW9W749</accession>
<dbReference type="SUPFAM" id="SSF51604">
    <property type="entry name" value="Enolase C-terminal domain-like"/>
    <property type="match status" value="1"/>
</dbReference>
<evidence type="ECO:0000313" key="10">
    <source>
        <dbReference type="EMBL" id="MYN29912.1"/>
    </source>
</evidence>
<sequence length="450" mass="48823">MSNSTSPVITAMQVIPVAGYDSMLLNLCGAHAPYFTRNLVLLTDSAGHTGIGEVPGGAGILAALERSVPLVVGTQIGRYNRTLNAIRAAIGGHHQVTSDAEAEVLKQPHEINLRLDNVVTAVEAALLDLLGQHLGVPVCELLGSGQQRDSVPMLAYLFYIGDRARTDLPYLSGDGASGWYARRHQEAMTPAQIVELAEATVDKYGFKDFKLKGGVMRGAEEMEAVTAIKKRYPDSRVTLDPNGAWSLREAIDLCKGQGHILAYAEDPCGPENGYSGREIMAEFRRATGIPTATNMVATDWRQMAHSHLLGAVDIPLADPHFWTMQGSVRLAQLCEQWGLTWGSHSNNHFDVSLAMFTHAAAAAPGNITAIDTHWIWQEGQERLTREPLQIVGGAVQVPQKPGLGIEPDLDRIQAAHELYKKVATTARDDAMAMRYLVPGFTYSPNRPSMG</sequence>
<evidence type="ECO:0000256" key="4">
    <source>
        <dbReference type="ARBA" id="ARBA00009938"/>
    </source>
</evidence>
<evidence type="ECO:0000256" key="2">
    <source>
        <dbReference type="ARBA" id="ARBA00001946"/>
    </source>
</evidence>
<dbReference type="InterPro" id="IPR034598">
    <property type="entry name" value="GlucD-like"/>
</dbReference>
<dbReference type="Gene3D" id="3.30.390.10">
    <property type="entry name" value="Enolase-like, N-terminal domain"/>
    <property type="match status" value="1"/>
</dbReference>
<dbReference type="SUPFAM" id="SSF54826">
    <property type="entry name" value="Enolase N-terminal domain-like"/>
    <property type="match status" value="1"/>
</dbReference>
<dbReference type="Proteomes" id="UP000642144">
    <property type="component" value="Unassembled WGS sequence"/>
</dbReference>
<comment type="catalytic activity">
    <reaction evidence="1">
        <text>D-glucarate = 5-dehydro-4-deoxy-D-glucarate + H2O</text>
        <dbReference type="Rhea" id="RHEA:14573"/>
        <dbReference type="ChEBI" id="CHEBI:15377"/>
        <dbReference type="ChEBI" id="CHEBI:30612"/>
        <dbReference type="ChEBI" id="CHEBI:42819"/>
        <dbReference type="EC" id="4.2.1.40"/>
    </reaction>
</comment>
<evidence type="ECO:0000256" key="1">
    <source>
        <dbReference type="ARBA" id="ARBA00001426"/>
    </source>
</evidence>